<dbReference type="GO" id="GO:0016620">
    <property type="term" value="F:oxidoreductase activity, acting on the aldehyde or oxo group of donors, NAD or NADP as acceptor"/>
    <property type="evidence" value="ECO:0007669"/>
    <property type="project" value="InterPro"/>
</dbReference>
<evidence type="ECO:0000313" key="4">
    <source>
        <dbReference type="Proteomes" id="UP001403385"/>
    </source>
</evidence>
<proteinExistence type="predicted"/>
<dbReference type="RefSeq" id="WP_346822269.1">
    <property type="nucleotide sequence ID" value="NZ_JBDKWZ010000009.1"/>
</dbReference>
<protein>
    <submittedName>
        <fullName evidence="3">Aldehyde dehydrogenase (NADP(+))</fullName>
    </submittedName>
</protein>
<gene>
    <name evidence="3" type="ORF">AAG747_16320</name>
</gene>
<dbReference type="InterPro" id="IPR016162">
    <property type="entry name" value="Ald_DH_N"/>
</dbReference>
<evidence type="ECO:0000313" key="3">
    <source>
        <dbReference type="EMBL" id="MEN7549490.1"/>
    </source>
</evidence>
<accession>A0AAW9S2P9</accession>
<sequence>MTHIDGFNYIGTVVCKSGEARFQAVNPQTGQALPTEFFSATLEETDLAMTKAQKAFLQLKKILPAQKARFLEEIAHQIEALGEPLIERAHQETALPTGRLIGERGRTCNQLRMFANLVREGSWVEANIDTAQPERQPLPKPDIRKILVPIGPVVVFGASNFPLAFSTAGGDTASALAAGNPVVVKAHNAHPGTAELVAKAILKAVEICEMPEGTFSMVHDSGYTVGKLLVTHPLTKAVAFTGSLAGGKALFDLANQRPEPIPVFAEMGSINPVFLLEEALAKRAETMGQQYAQSVTLGTGQFCTNPGLLIGVKGAHLNTFIASFSQTLHDIAPSSMLTPQIQKNYQAHLEKALHQNGIDVIASASGTSNPQKSEAQPVIASTEAKVFLNNPTLHEEVFGPYTLLIQCNDTTEMQQVADALQGQLTVTVMAEAEELGETQQTLVTTLEEKTGRLIFNGVPTGVEVCPSMHHGGPYPATTDSRFTSVGTSAIKRFARPLSFQNTPEAILPEALRNQNTQDIWRLVNGEWSKENI</sequence>
<comment type="caution">
    <text evidence="3">The sequence shown here is derived from an EMBL/GenBank/DDBJ whole genome shotgun (WGS) entry which is preliminary data.</text>
</comment>
<dbReference type="InterPro" id="IPR015590">
    <property type="entry name" value="Aldehyde_DH_dom"/>
</dbReference>
<feature type="domain" description="Aldehyde dehydrogenase" evidence="2">
    <location>
        <begin position="19"/>
        <end position="434"/>
    </location>
</feature>
<dbReference type="Gene3D" id="3.40.309.10">
    <property type="entry name" value="Aldehyde Dehydrogenase, Chain A, domain 2"/>
    <property type="match status" value="1"/>
</dbReference>
<dbReference type="PANTHER" id="PTHR43353:SF3">
    <property type="entry name" value="ALDEHYDE DEHYDROGENASE-RELATED"/>
    <property type="match status" value="1"/>
</dbReference>
<dbReference type="InterPro" id="IPR044151">
    <property type="entry name" value="ALDH_KGSADH"/>
</dbReference>
<reference evidence="3 4" key="1">
    <citation type="submission" date="2024-04" db="EMBL/GenBank/DDBJ databases">
        <title>Novel genus in family Flammeovirgaceae.</title>
        <authorList>
            <person name="Nguyen T.H."/>
            <person name="Vuong T.Q."/>
            <person name="Le H."/>
            <person name="Kim S.-G."/>
        </authorList>
    </citation>
    <scope>NUCLEOTIDE SEQUENCE [LARGE SCALE GENOMIC DNA]</scope>
    <source>
        <strain evidence="3 4">JCM 23209</strain>
    </source>
</reference>
<dbReference type="SUPFAM" id="SSF53720">
    <property type="entry name" value="ALDH-like"/>
    <property type="match status" value="1"/>
</dbReference>
<keyword evidence="1" id="KW-0560">Oxidoreductase</keyword>
<dbReference type="Pfam" id="PF00171">
    <property type="entry name" value="Aldedh"/>
    <property type="match status" value="1"/>
</dbReference>
<dbReference type="InterPro" id="IPR016163">
    <property type="entry name" value="Ald_DH_C"/>
</dbReference>
<dbReference type="InterPro" id="IPR016161">
    <property type="entry name" value="Ald_DH/histidinol_DH"/>
</dbReference>
<organism evidence="3 4">
    <name type="scientific">Rapidithrix thailandica</name>
    <dbReference type="NCBI Taxonomy" id="413964"/>
    <lineage>
        <taxon>Bacteria</taxon>
        <taxon>Pseudomonadati</taxon>
        <taxon>Bacteroidota</taxon>
        <taxon>Cytophagia</taxon>
        <taxon>Cytophagales</taxon>
        <taxon>Flammeovirgaceae</taxon>
        <taxon>Rapidithrix</taxon>
    </lineage>
</organism>
<dbReference type="AlphaFoldDB" id="A0AAW9S2P9"/>
<dbReference type="EMBL" id="JBDKWZ010000009">
    <property type="protein sequence ID" value="MEN7549490.1"/>
    <property type="molecule type" value="Genomic_DNA"/>
</dbReference>
<evidence type="ECO:0000259" key="2">
    <source>
        <dbReference type="Pfam" id="PF00171"/>
    </source>
</evidence>
<evidence type="ECO:0000256" key="1">
    <source>
        <dbReference type="ARBA" id="ARBA00023002"/>
    </source>
</evidence>
<dbReference type="Gene3D" id="3.40.605.10">
    <property type="entry name" value="Aldehyde Dehydrogenase, Chain A, domain 1"/>
    <property type="match status" value="1"/>
</dbReference>
<dbReference type="PANTHER" id="PTHR43353">
    <property type="entry name" value="SUCCINATE-SEMIALDEHYDE DEHYDROGENASE, MITOCHONDRIAL"/>
    <property type="match status" value="1"/>
</dbReference>
<dbReference type="CDD" id="cd07129">
    <property type="entry name" value="ALDH_KGSADH"/>
    <property type="match status" value="1"/>
</dbReference>
<dbReference type="Proteomes" id="UP001403385">
    <property type="component" value="Unassembled WGS sequence"/>
</dbReference>
<keyword evidence="4" id="KW-1185">Reference proteome</keyword>
<dbReference type="InterPro" id="IPR050740">
    <property type="entry name" value="Aldehyde_DH_Superfamily"/>
</dbReference>
<name>A0AAW9S2P9_9BACT</name>